<dbReference type="InterPro" id="IPR036565">
    <property type="entry name" value="Mur-like_cat_sf"/>
</dbReference>
<keyword evidence="4 14" id="KW-0963">Cytoplasm</keyword>
<comment type="catalytic activity">
    <reaction evidence="13 14">
        <text>UDP-N-acetyl-alpha-D-muramate + L-alanine + ATP = UDP-N-acetyl-alpha-D-muramoyl-L-alanine + ADP + phosphate + H(+)</text>
        <dbReference type="Rhea" id="RHEA:23372"/>
        <dbReference type="ChEBI" id="CHEBI:15378"/>
        <dbReference type="ChEBI" id="CHEBI:30616"/>
        <dbReference type="ChEBI" id="CHEBI:43474"/>
        <dbReference type="ChEBI" id="CHEBI:57972"/>
        <dbReference type="ChEBI" id="CHEBI:70757"/>
        <dbReference type="ChEBI" id="CHEBI:83898"/>
        <dbReference type="ChEBI" id="CHEBI:456216"/>
        <dbReference type="EC" id="6.3.2.8"/>
    </reaction>
</comment>
<dbReference type="PANTHER" id="PTHR43445">
    <property type="entry name" value="UDP-N-ACETYLMURAMATE--L-ALANINE LIGASE-RELATED"/>
    <property type="match status" value="1"/>
</dbReference>
<dbReference type="Pfam" id="PF02875">
    <property type="entry name" value="Mur_ligase_C"/>
    <property type="match status" value="1"/>
</dbReference>
<name>A0A0K2G878_NITMO</name>
<dbReference type="EC" id="6.3.2.8" evidence="3 14"/>
<evidence type="ECO:0000259" key="18">
    <source>
        <dbReference type="Pfam" id="PF08245"/>
    </source>
</evidence>
<dbReference type="PATRIC" id="fig|42253.5.peg.617"/>
<evidence type="ECO:0000259" key="17">
    <source>
        <dbReference type="Pfam" id="PF02875"/>
    </source>
</evidence>
<dbReference type="UniPathway" id="UPA00219"/>
<evidence type="ECO:0000256" key="13">
    <source>
        <dbReference type="ARBA" id="ARBA00047833"/>
    </source>
</evidence>
<dbReference type="GO" id="GO:0071555">
    <property type="term" value="P:cell wall organization"/>
    <property type="evidence" value="ECO:0007669"/>
    <property type="project" value="UniProtKB-KW"/>
</dbReference>
<dbReference type="InterPro" id="IPR013221">
    <property type="entry name" value="Mur_ligase_cen"/>
</dbReference>
<dbReference type="SUPFAM" id="SSF53244">
    <property type="entry name" value="MurD-like peptide ligases, peptide-binding domain"/>
    <property type="match status" value="1"/>
</dbReference>
<dbReference type="Gene3D" id="3.40.50.720">
    <property type="entry name" value="NAD(P)-binding Rossmann-like Domain"/>
    <property type="match status" value="1"/>
</dbReference>
<comment type="subcellular location">
    <subcellularLocation>
        <location evidence="1 14">Cytoplasm</location>
    </subcellularLocation>
</comment>
<accession>A0A0K2G878</accession>
<evidence type="ECO:0000256" key="12">
    <source>
        <dbReference type="ARBA" id="ARBA00023316"/>
    </source>
</evidence>
<dbReference type="Gene3D" id="3.40.1190.10">
    <property type="entry name" value="Mur-like, catalytic domain"/>
    <property type="match status" value="1"/>
</dbReference>
<keyword evidence="9 14" id="KW-0133">Cell shape</keyword>
<dbReference type="GO" id="GO:0008360">
    <property type="term" value="P:regulation of cell shape"/>
    <property type="evidence" value="ECO:0007669"/>
    <property type="project" value="UniProtKB-KW"/>
</dbReference>
<sequence length="499" mass="53573">MTGTGLLERQEPNGVGERSHGAAWATTGSQGLRRTAMFRKTQHIHLVGIGGAGMSGIAEVLLTLGYKVTGSDLQASETTRRLEELGGSIFIGHQESNVGEAQVVVISSAVAASNPEVVAAKTRQIPVIPRAEMLAELMRLKFGVAIAGAHGKTTTTSMVANVLAQGGLDPTMVIGGKVNALGSHARLGRGDILVAEADESDGSFLRLSPTVVAVTNLDREHLDHYGSMERINDSFVEFINKIPFYGLAVLCADDDRLSALFPRIVKRYQTYGLRERDGMAPDFKATDVALKQWGAEFRAHFRGRNLGPFRLAVPGIHNVSNALAAIAIGIELDVPVDLIRKGLAAFTGVERRFHLRGETGGVMVVDDYGHHPTEVKATLAAAKQGWPDRRLVVLFQPHRYSRTRDCIDDFARAFDQADALFVTEIYPAGEQPIPGVSGSKLAQTITAAGHPSVTFIERKETLPEQVQPQLKPGDLVLTLGAGDIWKAGTGILAKLSQTA</sequence>
<evidence type="ECO:0000256" key="5">
    <source>
        <dbReference type="ARBA" id="ARBA00022598"/>
    </source>
</evidence>
<evidence type="ECO:0000259" key="16">
    <source>
        <dbReference type="Pfam" id="PF01225"/>
    </source>
</evidence>
<dbReference type="SUPFAM" id="SSF53623">
    <property type="entry name" value="MurD-like peptide ligases, catalytic domain"/>
    <property type="match status" value="1"/>
</dbReference>
<dbReference type="GO" id="GO:0005524">
    <property type="term" value="F:ATP binding"/>
    <property type="evidence" value="ECO:0007669"/>
    <property type="project" value="UniProtKB-UniRule"/>
</dbReference>
<dbReference type="Pfam" id="PF08245">
    <property type="entry name" value="Mur_ligase_M"/>
    <property type="match status" value="1"/>
</dbReference>
<evidence type="ECO:0000256" key="8">
    <source>
        <dbReference type="ARBA" id="ARBA00022840"/>
    </source>
</evidence>
<evidence type="ECO:0000313" key="19">
    <source>
        <dbReference type="EMBL" id="ALA57059.1"/>
    </source>
</evidence>
<dbReference type="PANTHER" id="PTHR43445:SF3">
    <property type="entry name" value="UDP-N-ACETYLMURAMATE--L-ALANINE LIGASE"/>
    <property type="match status" value="1"/>
</dbReference>
<dbReference type="AlphaFoldDB" id="A0A0K2G878"/>
<keyword evidence="11 14" id="KW-0131">Cell cycle</keyword>
<evidence type="ECO:0000256" key="1">
    <source>
        <dbReference type="ARBA" id="ARBA00004496"/>
    </source>
</evidence>
<evidence type="ECO:0000256" key="9">
    <source>
        <dbReference type="ARBA" id="ARBA00022960"/>
    </source>
</evidence>
<keyword evidence="20" id="KW-1185">Reference proteome</keyword>
<dbReference type="KEGG" id="nmv:NITMOv2_0623"/>
<dbReference type="Pfam" id="PF01225">
    <property type="entry name" value="Mur_ligase"/>
    <property type="match status" value="1"/>
</dbReference>
<comment type="pathway">
    <text evidence="2 14">Cell wall biogenesis; peptidoglycan biosynthesis.</text>
</comment>
<dbReference type="InterPro" id="IPR004101">
    <property type="entry name" value="Mur_ligase_C"/>
</dbReference>
<organism evidence="19 20">
    <name type="scientific">Nitrospira moscoviensis</name>
    <dbReference type="NCBI Taxonomy" id="42253"/>
    <lineage>
        <taxon>Bacteria</taxon>
        <taxon>Pseudomonadati</taxon>
        <taxon>Nitrospirota</taxon>
        <taxon>Nitrospiria</taxon>
        <taxon>Nitrospirales</taxon>
        <taxon>Nitrospiraceae</taxon>
        <taxon>Nitrospira</taxon>
    </lineage>
</organism>
<evidence type="ECO:0000256" key="3">
    <source>
        <dbReference type="ARBA" id="ARBA00012211"/>
    </source>
</evidence>
<proteinExistence type="inferred from homology"/>
<evidence type="ECO:0000256" key="14">
    <source>
        <dbReference type="HAMAP-Rule" id="MF_00046"/>
    </source>
</evidence>
<evidence type="ECO:0000313" key="20">
    <source>
        <dbReference type="Proteomes" id="UP000069205"/>
    </source>
</evidence>
<evidence type="ECO:0000256" key="7">
    <source>
        <dbReference type="ARBA" id="ARBA00022741"/>
    </source>
</evidence>
<dbReference type="GO" id="GO:0005737">
    <property type="term" value="C:cytoplasm"/>
    <property type="evidence" value="ECO:0007669"/>
    <property type="project" value="UniProtKB-SubCell"/>
</dbReference>
<evidence type="ECO:0000256" key="15">
    <source>
        <dbReference type="SAM" id="MobiDB-lite"/>
    </source>
</evidence>
<dbReference type="InterPro" id="IPR050061">
    <property type="entry name" value="MurCDEF_pg_biosynth"/>
</dbReference>
<dbReference type="Proteomes" id="UP000069205">
    <property type="component" value="Chromosome"/>
</dbReference>
<feature type="domain" description="Mur ligase C-terminal" evidence="17">
    <location>
        <begin position="351"/>
        <end position="482"/>
    </location>
</feature>
<comment type="function">
    <text evidence="14">Cell wall formation.</text>
</comment>
<keyword evidence="5 14" id="KW-0436">Ligase</keyword>
<gene>
    <name evidence="14 19" type="primary">murC</name>
    <name evidence="19" type="ORF">NITMOv2_0623</name>
</gene>
<evidence type="ECO:0000256" key="6">
    <source>
        <dbReference type="ARBA" id="ARBA00022618"/>
    </source>
</evidence>
<dbReference type="EMBL" id="CP011801">
    <property type="protein sequence ID" value="ALA57059.1"/>
    <property type="molecule type" value="Genomic_DNA"/>
</dbReference>
<keyword evidence="10 14" id="KW-0573">Peptidoglycan synthesis</keyword>
<feature type="domain" description="Mur ligase N-terminal catalytic" evidence="16">
    <location>
        <begin position="43"/>
        <end position="140"/>
    </location>
</feature>
<keyword evidence="7 14" id="KW-0547">Nucleotide-binding</keyword>
<keyword evidence="8 14" id="KW-0067">ATP-binding</keyword>
<dbReference type="STRING" id="42253.NITMOv2_0623"/>
<protein>
    <recommendedName>
        <fullName evidence="3 14">UDP-N-acetylmuramate--L-alanine ligase</fullName>
        <ecNumber evidence="3 14">6.3.2.8</ecNumber>
    </recommendedName>
    <alternativeName>
        <fullName evidence="14">UDP-N-acetylmuramoyl-L-alanine synthetase</fullName>
    </alternativeName>
</protein>
<dbReference type="GO" id="GO:0008763">
    <property type="term" value="F:UDP-N-acetylmuramate-L-alanine ligase activity"/>
    <property type="evidence" value="ECO:0007669"/>
    <property type="project" value="UniProtKB-UniRule"/>
</dbReference>
<dbReference type="Gene3D" id="3.90.190.20">
    <property type="entry name" value="Mur ligase, C-terminal domain"/>
    <property type="match status" value="1"/>
</dbReference>
<feature type="domain" description="Mur ligase central" evidence="18">
    <location>
        <begin position="146"/>
        <end position="328"/>
    </location>
</feature>
<keyword evidence="6 14" id="KW-0132">Cell division</keyword>
<evidence type="ECO:0000256" key="10">
    <source>
        <dbReference type="ARBA" id="ARBA00022984"/>
    </source>
</evidence>
<feature type="binding site" evidence="14">
    <location>
        <begin position="148"/>
        <end position="154"/>
    </location>
    <ligand>
        <name>ATP</name>
        <dbReference type="ChEBI" id="CHEBI:30616"/>
    </ligand>
</feature>
<dbReference type="SUPFAM" id="SSF51984">
    <property type="entry name" value="MurCD N-terminal domain"/>
    <property type="match status" value="1"/>
</dbReference>
<dbReference type="InterPro" id="IPR005758">
    <property type="entry name" value="UDP-N-AcMur_Ala_ligase_MurC"/>
</dbReference>
<comment type="similarity">
    <text evidence="14">Belongs to the MurCDEF family.</text>
</comment>
<dbReference type="NCBIfam" id="TIGR01082">
    <property type="entry name" value="murC"/>
    <property type="match status" value="1"/>
</dbReference>
<dbReference type="InterPro" id="IPR000713">
    <property type="entry name" value="Mur_ligase_N"/>
</dbReference>
<dbReference type="HAMAP" id="MF_00046">
    <property type="entry name" value="MurC"/>
    <property type="match status" value="1"/>
</dbReference>
<reference evidence="19 20" key="1">
    <citation type="journal article" date="2015" name="Proc. Natl. Acad. Sci. U.S.A.">
        <title>Expanded metabolic versatility of ubiquitous nitrite-oxidizing bacteria from the genus Nitrospira.</title>
        <authorList>
            <person name="Koch H."/>
            <person name="Lucker S."/>
            <person name="Albertsen M."/>
            <person name="Kitzinger K."/>
            <person name="Herbold C."/>
            <person name="Spieck E."/>
            <person name="Nielsen P.H."/>
            <person name="Wagner M."/>
            <person name="Daims H."/>
        </authorList>
    </citation>
    <scope>NUCLEOTIDE SEQUENCE [LARGE SCALE GENOMIC DNA]</scope>
    <source>
        <strain evidence="19 20">NSP M-1</strain>
    </source>
</reference>
<keyword evidence="12 14" id="KW-0961">Cell wall biogenesis/degradation</keyword>
<evidence type="ECO:0000256" key="2">
    <source>
        <dbReference type="ARBA" id="ARBA00004752"/>
    </source>
</evidence>
<dbReference type="GO" id="GO:0009252">
    <property type="term" value="P:peptidoglycan biosynthetic process"/>
    <property type="evidence" value="ECO:0007669"/>
    <property type="project" value="UniProtKB-UniRule"/>
</dbReference>
<dbReference type="GO" id="GO:0051301">
    <property type="term" value="P:cell division"/>
    <property type="evidence" value="ECO:0007669"/>
    <property type="project" value="UniProtKB-KW"/>
</dbReference>
<evidence type="ECO:0000256" key="4">
    <source>
        <dbReference type="ARBA" id="ARBA00022490"/>
    </source>
</evidence>
<evidence type="ECO:0000256" key="11">
    <source>
        <dbReference type="ARBA" id="ARBA00023306"/>
    </source>
</evidence>
<feature type="region of interest" description="Disordered" evidence="15">
    <location>
        <begin position="1"/>
        <end position="22"/>
    </location>
</feature>
<dbReference type="InterPro" id="IPR036615">
    <property type="entry name" value="Mur_ligase_C_dom_sf"/>
</dbReference>